<dbReference type="PANTHER" id="PTHR47926">
    <property type="entry name" value="PENTATRICOPEPTIDE REPEAT-CONTAINING PROTEIN"/>
    <property type="match status" value="1"/>
</dbReference>
<evidence type="ECO:0000313" key="5">
    <source>
        <dbReference type="Proteomes" id="UP000324897"/>
    </source>
</evidence>
<keyword evidence="5" id="KW-1185">Reference proteome</keyword>
<dbReference type="FunFam" id="1.25.40.10:FF:000090">
    <property type="entry name" value="Pentatricopeptide repeat-containing protein, chloroplastic"/>
    <property type="match status" value="1"/>
</dbReference>
<feature type="repeat" description="PPR" evidence="3">
    <location>
        <begin position="505"/>
        <end position="539"/>
    </location>
</feature>
<dbReference type="PROSITE" id="PS51375">
    <property type="entry name" value="PPR"/>
    <property type="match status" value="2"/>
</dbReference>
<name>A0A5J9TKW1_9POAL</name>
<dbReference type="InterPro" id="IPR002885">
    <property type="entry name" value="PPR_rpt"/>
</dbReference>
<evidence type="ECO:0008006" key="6">
    <source>
        <dbReference type="Google" id="ProtNLM"/>
    </source>
</evidence>
<evidence type="ECO:0000256" key="1">
    <source>
        <dbReference type="ARBA" id="ARBA00022737"/>
    </source>
</evidence>
<dbReference type="AlphaFoldDB" id="A0A5J9TKW1"/>
<dbReference type="GO" id="GO:0003723">
    <property type="term" value="F:RNA binding"/>
    <property type="evidence" value="ECO:0007669"/>
    <property type="project" value="InterPro"/>
</dbReference>
<dbReference type="PANTHER" id="PTHR47926:SF443">
    <property type="entry name" value="PENTATRICOPEPTIDE REPEAT-CONTAINING PROTEIN"/>
    <property type="match status" value="1"/>
</dbReference>
<dbReference type="Gene3D" id="1.25.40.10">
    <property type="entry name" value="Tetratricopeptide repeat domain"/>
    <property type="match status" value="4"/>
</dbReference>
<dbReference type="InterPro" id="IPR046848">
    <property type="entry name" value="E_motif"/>
</dbReference>
<evidence type="ECO:0000256" key="3">
    <source>
        <dbReference type="PROSITE-ProRule" id="PRU00708"/>
    </source>
</evidence>
<feature type="repeat" description="PPR" evidence="3">
    <location>
        <begin position="321"/>
        <end position="355"/>
    </location>
</feature>
<organism evidence="4 5">
    <name type="scientific">Eragrostis curvula</name>
    <name type="common">weeping love grass</name>
    <dbReference type="NCBI Taxonomy" id="38414"/>
    <lineage>
        <taxon>Eukaryota</taxon>
        <taxon>Viridiplantae</taxon>
        <taxon>Streptophyta</taxon>
        <taxon>Embryophyta</taxon>
        <taxon>Tracheophyta</taxon>
        <taxon>Spermatophyta</taxon>
        <taxon>Magnoliopsida</taxon>
        <taxon>Liliopsida</taxon>
        <taxon>Poales</taxon>
        <taxon>Poaceae</taxon>
        <taxon>PACMAD clade</taxon>
        <taxon>Chloridoideae</taxon>
        <taxon>Eragrostideae</taxon>
        <taxon>Eragrostidinae</taxon>
        <taxon>Eragrostis</taxon>
    </lineage>
</organism>
<sequence length="811" mass="89468">MEKSAAEKKTHGSIGYDVEILSLARSKREQANRWSPVHQWAADACPAPMHDHLAALLRGGGGGAHPQAVHGAAVRLGCIASTFLCNKLLLAYLRRPVLPDARRLFDEMPHRNLASWYILVSSSARLGALAEAFSLFSGILRGAGRGSCDRPDSFTLGALAAGCARAKDAVAGAQVHASTVKFGVDEDESVTGALVDMYAKCGRVDSAWRTFALAPQRSVVSWTSMIACLVNQAFPGYHDSVIALFKKMLVLKVWPTNATFSCILKVFDVPELLPVGMQVHGCLLKMGTEIDPALGSALMTMYGRCGGVDGMARLACRIKHDVFSRTSLLVAYARNGYNMEAVGVFREMIMENVAFDQSAITSLLQICSPLGQLRMVKEAHGYALRTFFKLDTFLLNATITAYSRCGDITSAEQVFNLQENKDIISWTALEMLRRGLESPVFCITSVLRACSITIDLTAGLQIHSRALKLGIDDDNSVENALVNLYAKCGSVRVALKIFNSMRNRGIISWNALITSFSQHGDEKTALQLFDLMQEEGVHPDDYTFVGLLSSCSRMGLVKEGCEYFKLMTAKYNLEPKMEHYTCMVDLYGRAGKFSDAMVFIDTMPCRPDQMVWQSLLASCKVHGNVQLGRVAAKKILEITPEDPSPYLLLSNIHASVDMWDEKAWNRNVLDAQRARKDIGSSWIDSQEFSDNIYETLQVVGFGSSKSGSIFDSCKTASPVLSDDEEAFFRNVLRNGFRSGSYEEPCEATIFGFGLPVHFAKRLLWVLGPKHFWFGLFRRAFTLKPEPELLRLGYAQLLTTIATMSTNPLRLA</sequence>
<dbReference type="InterPro" id="IPR011990">
    <property type="entry name" value="TPR-like_helical_dom_sf"/>
</dbReference>
<accession>A0A5J9TKW1</accession>
<keyword evidence="1" id="KW-0677">Repeat</keyword>
<dbReference type="Proteomes" id="UP000324897">
    <property type="component" value="Chromosome 3"/>
</dbReference>
<dbReference type="Pfam" id="PF01535">
    <property type="entry name" value="PPR"/>
    <property type="match status" value="2"/>
</dbReference>
<reference evidence="4 5" key="1">
    <citation type="journal article" date="2019" name="Sci. Rep.">
        <title>A high-quality genome of Eragrostis curvula grass provides insights into Poaceae evolution and supports new strategies to enhance forage quality.</title>
        <authorList>
            <person name="Carballo J."/>
            <person name="Santos B.A.C.M."/>
            <person name="Zappacosta D."/>
            <person name="Garbus I."/>
            <person name="Selva J.P."/>
            <person name="Gallo C.A."/>
            <person name="Diaz A."/>
            <person name="Albertini E."/>
            <person name="Caccamo M."/>
            <person name="Echenique V."/>
        </authorList>
    </citation>
    <scope>NUCLEOTIDE SEQUENCE [LARGE SCALE GENOMIC DNA]</scope>
    <source>
        <strain evidence="5">cv. Victoria</strain>
        <tissue evidence="4">Leaf</tissue>
    </source>
</reference>
<proteinExistence type="predicted"/>
<keyword evidence="2" id="KW-0809">Transit peptide</keyword>
<protein>
    <recommendedName>
        <fullName evidence="6">Pentatricopeptide repeat-containing protein</fullName>
    </recommendedName>
</protein>
<dbReference type="OrthoDB" id="185373at2759"/>
<dbReference type="GO" id="GO:0009451">
    <property type="term" value="P:RNA modification"/>
    <property type="evidence" value="ECO:0007669"/>
    <property type="project" value="InterPro"/>
</dbReference>
<dbReference type="Gramene" id="TVU11331">
    <property type="protein sequence ID" value="TVU11331"/>
    <property type="gene ID" value="EJB05_44910"/>
</dbReference>
<dbReference type="NCBIfam" id="TIGR00756">
    <property type="entry name" value="PPR"/>
    <property type="match status" value="2"/>
</dbReference>
<evidence type="ECO:0000256" key="2">
    <source>
        <dbReference type="ARBA" id="ARBA00022946"/>
    </source>
</evidence>
<feature type="non-terminal residue" evidence="4">
    <location>
        <position position="1"/>
    </location>
</feature>
<dbReference type="InterPro" id="IPR046960">
    <property type="entry name" value="PPR_At4g14850-like_plant"/>
</dbReference>
<dbReference type="Pfam" id="PF20431">
    <property type="entry name" value="E_motif"/>
    <property type="match status" value="1"/>
</dbReference>
<evidence type="ECO:0000313" key="4">
    <source>
        <dbReference type="EMBL" id="TVU11331.1"/>
    </source>
</evidence>
<comment type="caution">
    <text evidence="4">The sequence shown here is derived from an EMBL/GenBank/DDBJ whole genome shotgun (WGS) entry which is preliminary data.</text>
</comment>
<dbReference type="EMBL" id="RWGY01000039">
    <property type="protein sequence ID" value="TVU11331.1"/>
    <property type="molecule type" value="Genomic_DNA"/>
</dbReference>
<dbReference type="Pfam" id="PF13041">
    <property type="entry name" value="PPR_2"/>
    <property type="match status" value="1"/>
</dbReference>
<gene>
    <name evidence="4" type="ORF">EJB05_44910</name>
</gene>